<comment type="pathway">
    <text evidence="7">Phospholipid metabolism; phosphatidylglycerol biosynthesis; phosphatidylglycerol from CDP-diacylglycerol: step 1/2.</text>
</comment>
<keyword evidence="4 7" id="KW-0443">Lipid metabolism</keyword>
<dbReference type="EMBL" id="NHTK01006103">
    <property type="protein sequence ID" value="PPQ63931.1"/>
    <property type="molecule type" value="Genomic_DNA"/>
</dbReference>
<evidence type="ECO:0000313" key="10">
    <source>
        <dbReference type="Proteomes" id="UP000284842"/>
    </source>
</evidence>
<sequence length="535" mass="60225">MNHLSLRLAGQTRQTCWKALWHKRCIATTGYSSVVRDFTEQVVAKQPLFSVAPTSIQILFQPSEFYKSLLEMINHAEQRIFISSLYIGGEEAELISALQRRLEAKPDLKLHMLLDYNRSTRPGPKSTAKLLRPLLEKHPSQVNIHMFRSPSLRGLMAKIVPPRFNEGWGTWHPKIYGADDSVLISGANLNKSYFTNRQDRYVKFNNQRNLADYCVNFMDTVRQFSFQLKLSSPTTAPPHNPHSIHKKDFSLVWPDHQVHPHHISPIAQSALSEFQKSYRQQTQTTRQTLSSSTDHALVLPIIQAGQFKIKEEESVFNLLFSSLTGAATKFKACVDLTSGYFSLHRPYQDLILKASGVDCRIVAAAPKANGFYGSKGISGRIPEGYTLYEQRFMKAVRTAGRLWRGPSSNNGSGVLLSEWERPGWSYHAKGVWLSPDWSSPPVLTLFGSTNLNARSAHIDTELSFLMVLPSETTPTSAAQPPAPGHKGGSDALLTLRQSLQQEIDNIRSNVTDWGGGERHVRWTTKFIVWLVKGML</sequence>
<keyword evidence="7" id="KW-0547">Nucleotide-binding</keyword>
<evidence type="ECO:0000313" key="9">
    <source>
        <dbReference type="EMBL" id="PPQ63931.1"/>
    </source>
</evidence>
<dbReference type="UniPathway" id="UPA00084">
    <property type="reaction ID" value="UER00503"/>
</dbReference>
<dbReference type="GO" id="GO:0005739">
    <property type="term" value="C:mitochondrion"/>
    <property type="evidence" value="ECO:0007669"/>
    <property type="project" value="UniProtKB-SubCell"/>
</dbReference>
<evidence type="ECO:0000256" key="6">
    <source>
        <dbReference type="ARBA" id="ARBA00023264"/>
    </source>
</evidence>
<evidence type="ECO:0000256" key="4">
    <source>
        <dbReference type="ARBA" id="ARBA00023098"/>
    </source>
</evidence>
<comment type="caution">
    <text evidence="9">The sequence shown here is derived from an EMBL/GenBank/DDBJ whole genome shotgun (WGS) entry which is preliminary data.</text>
</comment>
<dbReference type="PANTHER" id="PTHR12586:SF1">
    <property type="entry name" value="CDP-DIACYLGLYCEROL--GLYCEROL-3-PHOSPHATE 3-PHOSPHATIDYLTRANSFERASE, MITOCHONDRIAL"/>
    <property type="match status" value="1"/>
</dbReference>
<dbReference type="PANTHER" id="PTHR12586">
    <property type="entry name" value="CDP-DIACYLGLYCEROL--SERINE O-PHOSPHATIDYLTRANSFERASE"/>
    <property type="match status" value="1"/>
</dbReference>
<dbReference type="GO" id="GO:0005524">
    <property type="term" value="F:ATP binding"/>
    <property type="evidence" value="ECO:0007669"/>
    <property type="project" value="UniProtKB-KW"/>
</dbReference>
<reference evidence="9 10" key="1">
    <citation type="journal article" date="2018" name="Evol. Lett.">
        <title>Horizontal gene cluster transfer increased hallucinogenic mushroom diversity.</title>
        <authorList>
            <person name="Reynolds H.T."/>
            <person name="Vijayakumar V."/>
            <person name="Gluck-Thaler E."/>
            <person name="Korotkin H.B."/>
            <person name="Matheny P.B."/>
            <person name="Slot J.C."/>
        </authorList>
    </citation>
    <scope>NUCLEOTIDE SEQUENCE [LARGE SCALE GENOMIC DNA]</scope>
    <source>
        <strain evidence="9 10">2629</strain>
    </source>
</reference>
<dbReference type="SUPFAM" id="SSF56024">
    <property type="entry name" value="Phospholipase D/nuclease"/>
    <property type="match status" value="1"/>
</dbReference>
<keyword evidence="1 7" id="KW-0444">Lipid biosynthesis</keyword>
<dbReference type="FunCoup" id="A0A409VAL3">
    <property type="interactions" value="548"/>
</dbReference>
<dbReference type="InParanoid" id="A0A409VAL3"/>
<evidence type="ECO:0000256" key="7">
    <source>
        <dbReference type="RuleBase" id="RU365024"/>
    </source>
</evidence>
<dbReference type="InterPro" id="IPR016270">
    <property type="entry name" value="PGS1"/>
</dbReference>
<evidence type="ECO:0000256" key="3">
    <source>
        <dbReference type="ARBA" id="ARBA00022737"/>
    </source>
</evidence>
<keyword evidence="5 7" id="KW-0594">Phospholipid biosynthesis</keyword>
<dbReference type="Gene3D" id="3.30.870.10">
    <property type="entry name" value="Endonuclease Chain A"/>
    <property type="match status" value="2"/>
</dbReference>
<keyword evidence="3" id="KW-0677">Repeat</keyword>
<dbReference type="Proteomes" id="UP000284842">
    <property type="component" value="Unassembled WGS sequence"/>
</dbReference>
<dbReference type="GO" id="GO:0032049">
    <property type="term" value="P:cardiolipin biosynthetic process"/>
    <property type="evidence" value="ECO:0007669"/>
    <property type="project" value="InterPro"/>
</dbReference>
<proteinExistence type="inferred from homology"/>
<dbReference type="AlphaFoldDB" id="A0A409VAL3"/>
<evidence type="ECO:0000256" key="5">
    <source>
        <dbReference type="ARBA" id="ARBA00023209"/>
    </source>
</evidence>
<organism evidence="9 10">
    <name type="scientific">Panaeolus cyanescens</name>
    <dbReference type="NCBI Taxonomy" id="181874"/>
    <lineage>
        <taxon>Eukaryota</taxon>
        <taxon>Fungi</taxon>
        <taxon>Dikarya</taxon>
        <taxon>Basidiomycota</taxon>
        <taxon>Agaricomycotina</taxon>
        <taxon>Agaricomycetes</taxon>
        <taxon>Agaricomycetidae</taxon>
        <taxon>Agaricales</taxon>
        <taxon>Agaricineae</taxon>
        <taxon>Galeropsidaceae</taxon>
        <taxon>Panaeolus</taxon>
    </lineage>
</organism>
<keyword evidence="7" id="KW-0067">ATP-binding</keyword>
<dbReference type="InterPro" id="IPR025202">
    <property type="entry name" value="PLD-like_dom"/>
</dbReference>
<dbReference type="Pfam" id="PF13091">
    <property type="entry name" value="PLDc_2"/>
    <property type="match status" value="1"/>
</dbReference>
<protein>
    <recommendedName>
        <fullName evidence="7">CDP-diacylglycerol--glycerol-3-phosphate 3-phosphatidyltransferase</fullName>
        <ecNumber evidence="7">2.7.8.5</ecNumber>
    </recommendedName>
</protein>
<dbReference type="CDD" id="cd09137">
    <property type="entry name" value="PLDc_PGS1_euk_2"/>
    <property type="match status" value="1"/>
</dbReference>
<keyword evidence="2 7" id="KW-0808">Transferase</keyword>
<gene>
    <name evidence="9" type="ORF">CVT24_009106</name>
</gene>
<name>A0A409VAL3_9AGAR</name>
<keyword evidence="6 7" id="KW-1208">Phospholipid metabolism</keyword>
<comment type="catalytic activity">
    <reaction evidence="7">
        <text>a CDP-1,2-diacyl-sn-glycerol + sn-glycerol 3-phosphate = a 1,2-diacyl-sn-glycero-3-phospho-(1'-sn-glycero-3'-phosphate) + CMP + H(+)</text>
        <dbReference type="Rhea" id="RHEA:12593"/>
        <dbReference type="ChEBI" id="CHEBI:15378"/>
        <dbReference type="ChEBI" id="CHEBI:57597"/>
        <dbReference type="ChEBI" id="CHEBI:58332"/>
        <dbReference type="ChEBI" id="CHEBI:60110"/>
        <dbReference type="ChEBI" id="CHEBI:60377"/>
        <dbReference type="EC" id="2.7.8.5"/>
    </reaction>
</comment>
<evidence type="ECO:0000256" key="1">
    <source>
        <dbReference type="ARBA" id="ARBA00022516"/>
    </source>
</evidence>
<comment type="similarity">
    <text evidence="7">Belongs to the CDP-alcohol phosphatidyltransferase class-II family.</text>
</comment>
<keyword evidence="7" id="KW-0496">Mitochondrion</keyword>
<comment type="subcellular location">
    <subcellularLocation>
        <location evidence="7">Mitochondrion</location>
    </subcellularLocation>
</comment>
<evidence type="ECO:0000259" key="8">
    <source>
        <dbReference type="Pfam" id="PF13091"/>
    </source>
</evidence>
<keyword evidence="10" id="KW-1185">Reference proteome</keyword>
<dbReference type="GO" id="GO:0008444">
    <property type="term" value="F:CDP-diacylglycerol-glycerol-3-phosphate 3-phosphatidyltransferase activity"/>
    <property type="evidence" value="ECO:0007669"/>
    <property type="project" value="UniProtKB-EC"/>
</dbReference>
<dbReference type="PIRSF" id="PIRSF000850">
    <property type="entry name" value="Phospholipase_D_PSS"/>
    <property type="match status" value="1"/>
</dbReference>
<accession>A0A409VAL3</accession>
<dbReference type="STRING" id="181874.A0A409VAL3"/>
<dbReference type="EC" id="2.7.8.5" evidence="7"/>
<evidence type="ECO:0000256" key="2">
    <source>
        <dbReference type="ARBA" id="ARBA00022679"/>
    </source>
</evidence>
<dbReference type="OrthoDB" id="10250191at2759"/>
<comment type="function">
    <text evidence="7">Functions in the biosynthesis of the anionic phospholipids phosphatidylglycerol and cardiolipin.</text>
</comment>
<dbReference type="CDD" id="cd09135">
    <property type="entry name" value="PLDc_PGS1_euk_1"/>
    <property type="match status" value="1"/>
</dbReference>
<feature type="domain" description="Phospholipase D-like" evidence="8">
    <location>
        <begin position="69"/>
        <end position="211"/>
    </location>
</feature>